<dbReference type="OrthoDB" id="7794186at2"/>
<accession>A0A4R2EE91</accession>
<comment type="caution">
    <text evidence="1">The sequence shown here is derived from an EMBL/GenBank/DDBJ whole genome shotgun (WGS) entry which is preliminary data.</text>
</comment>
<dbReference type="InterPro" id="IPR026341">
    <property type="entry name" value="T9SS_type_B"/>
</dbReference>
<evidence type="ECO:0000313" key="2">
    <source>
        <dbReference type="Proteomes" id="UP000294830"/>
    </source>
</evidence>
<dbReference type="Proteomes" id="UP000294830">
    <property type="component" value="Unassembled WGS sequence"/>
</dbReference>
<sequence length="3302" mass="342113">MRNFYVFARIALFCIAWLVGFEGLAQSRYWVGGSGNWSDTRHWSYQSGGQGGASIPAATDVVVVDKNSFKSEGTIVLEHDVVLSGLIWSDDVAQSGFEGNYEISINGVLNFGTAKSWDGTLVLSSAKNSYVSFPSTTIRANVIFESQASYNFITGINTLGRLEVKGDKVDFMKHIIKAKPLVVSSSTVKATAKSGFLKATQSDGGVYKVNITVDNPKCPGGSDGKATVTSVENGTAPYKYQWKDATYVDIPGETSASISGLSQGFYIVKITDSSTPTPKVDLVKVGVQDPNPLTFDNFTVIEPTCNGSSTGILNSSLVGGTPQYTYSLDNGTNFTTETVPGLAIAGLAAGTYNLVIKDKNLCVYNYPNNPIVINQPDAINITTSKTDVTGCFGNSNGTLTITASGGTAASPLEYSIDGAAFGIQSSFTNLLAKTYTVAVRRANDHSCVSTADVIINQPAQLSATVVANPVSGCSATPDGQIIISAAAGGSGVFEYSIDGGGNWSTSGSFTGLTAATYNVQIRDANNPTCIRILDAALQVTAKPELTATVSSTNATCKGSNNGSINITTPQGGSGVYEYSITGTWVANGAFTNLAPATYTVKLRDKNNPTCSKTIATITITEPVGLSGTIAKVDVTGCSNASNGSITINAAAGGSGQYEFSIDGTTWVSTSSFTNLIAKTYAVSMRDKQAPACVKPLGSVTLLSPAPLVSTFTKVDVTGCAGNNNGSITFTGTTGGGGVYDFSINNGATWQQSGSFLSLVAGSYTLVVRDRLAPTCTAAVGSANIIEPVTLAATVTTGNIACAGTSTGTITVSAATGGSGTFEYSKDNGATWQASGSFTNLPAATYQVVIRDAGNKTCAKVLGSYTISQAAAITATVSVVNVTGCFGSLNGSLNITNPQGGSGGYEYSKDNTTWVTSGSFTNLAAGSYTLYIRDVANKTCSVKLGDYTVTQPANISINSVVPVDPKCFGDSNGSITVNATGGTAPLTYSIGGLFQSQNLFSNLAAGSFTVTVKDNAGCTKQSDVTLNAPQKIVPTATKTDVTCAGPNTGQIAITGVTGGIAPYQYSIQGGATGTYFSTTTFSNLAAGTYNVRVKDANGCESDIISLVVKGAVTLDAVAVPVDVRPCNGDKSGAINLTINSGTAPYQYNIGAGNKPLVGTSIIGLGAGNYNLTITDGAGCVKNLGVVVISEPSPIQITGITPANVTGCATTPNGSIFIAAGAGADQLSYSVDNGVTYVTTNNITGLGAGTYHVKVKNNYGCVVDGGSVTITAPNPLTIDLNATTATNVKCNGDATGAIVVVATGGTAPLTYSIGGAYQADNKFNSLQANTYTVSVKDNSGCLQTAPVTVTQPNLIKPNLQVFNVSCNGLADGRILVAPTGGVPNYTVTLNPTATFVSGAFNGLTANTYTVTVKDANNCLVTEQASITQPAPISITSNKFTNPTCTAAGTITVTATGGTNPLKFSLMQGGAAIATNATGAFTNVSAGSYTVEVTDANNCTKAVTPAMALTSPSTIKFSNIAASAITCNGGTSNISLTVSGIVGTPTVTFTKGGVAVIPAPTVTKVGADYTVAANNLTGGAYIITVTDSNDPTCSQSQSIDIVEPTALVLGAPTVVPPTSGNNGSISIIASGGTQPYTYTLNPGGVNNTTGIFSGLAAGAYTIAVADKNGCAAAPVNVVLSNLSATLAVKNVSCYGAKNGEITVDILGGVAPYSVKVTGPNSYNQTFVVATLQQVVTGLDKGAYSVVVTDNNGTSVTKTATLTEPAALTMALQNGTVSLCAGATTGKIDVAINGGTAPYTITWVGDNAGTPVLGGTLVGQSITDLVAAHYVVTVTDANGCAQTAEHTIAGNPVLNLTVTSTNPQCGNPTSGTITLTAAGGNGVYSYTSDGVTFNNTTGAYTGLTAGTYKVAVKDGLGCQSSTQDVTLTAPTAINIVSVDKTDTKCSIGGTVTVVAAGGSGVLTYKLLRAGSKVLVTSNTTGQFVDVALGNYIVEVTDGGTCPATWPNTISIVSGGGTTNIKVITYTVNNIKCFGDKGSASISVTGVQGTLSCVFVDRKTGITLTEGVDYLFKATAGANPGDYLIEVSGFNAGSYNMFISDDNACPQKFPFGISAPTKLVFDSLTKVDPASKTSANGSITAVVSGGMALYTYSLEGTAIKNTTGIFTGLNPGKYRVVVEDKNHCLATSDEIELVALSNLNIDDIIITSPKCHAETNGSIDIYASGGTGAMKYSIDGGATFQNEQLFSNLKAGVYEVVVEDAAGVRVTQQVTLADPDPIVVKVVRIKTPSADGATDGSIVVIATGGTGLYSYSLVNENTGQELSNATTGSVEVNFNKLPSGTYRIIATDENGCIGEVGPIALEELSLDVTVTDVACNNAALGKLDISVVGGVGPFKLTWQPKGGELKGPFDLAERTYAIPDLAAGDYVLSISDATNSVYTTTITVKSPVTAAVRVTKVPLNKEDATGEISVTPSGGSGTYKVTLTSVETGTEYAGVGASPVLFSKLLLGSYKVVVTDVLNGCTYEETVVIGTLGVEAKGISGNCNNPKGSIEVTVTGGVKPYTVTYTRKGDVAQLGMDLDADLDGKVVFADVDPGDYTVKVVDASNVERTIDVTVSAYTAPTISLVAKCFMNNDYYIEIAVPEGLKDYTVKCTDADGVEYNSYDPVTHRITKLQPNKTYSIRVIDAVGCASDVLTVEIATLPEMKVEDPSIANVLCHGGATGKVELKATGGTEPLKYSLTLADNLAAETFQDSPVFDGLLAGKYVARTVDAAGCYFKAEVEISQPTELVFALDAGNSSTSLWCAANAEGKLAFNVADASPGYTISLYDAGNNLVGEPKNLDAAGNGAFEALRVGNYKLVAIDKNGCEKAVEQAIDGKHIVVDYSTSPSECRRFVNPDDAKTSGGVFTLKSISGEFDAASTYYFKKGANLLSEPVEPTAMPGQDGYYTFEAGKPRTISQLQGVGYSIFVKVVDPLKGTCEEEVPFKVGVKPQNDFTAIADPDKTVCINTTLDFNAQIKGNTDESKYEFENGVIKQDNNFNPVPKRYFGEWTNVENSKLDVEYTDGVLTGFTKAEKLSPDKVMTKAPYKLLHPYIFRVISHDNRCYDVDTAKVSVHPYSSPYFSGPLVKEVEGVGYFMRMPYGATQSLQLKYGASGFSPALVWNPAESEWLDVDADDNTKITINDKFGEEASLIATVSYKVNETETCEEYAGLKIVPMSTIYPPNAFTPNGDGYNDTWRVIYDEEMVEYPNLEVEIYNRWGSLVYHSKPYKNDWNGKHNGKDLPVGTYYYVIKLHKGKLPNISGSVSIIR</sequence>
<proteinExistence type="predicted"/>
<reference evidence="1 2" key="1">
    <citation type="submission" date="2019-03" db="EMBL/GenBank/DDBJ databases">
        <title>Genomic Encyclopedia of Archaeal and Bacterial Type Strains, Phase II (KMG-II): from individual species to whole genera.</title>
        <authorList>
            <person name="Goeker M."/>
        </authorList>
    </citation>
    <scope>NUCLEOTIDE SEQUENCE [LARGE SCALE GENOMIC DNA]</scope>
    <source>
        <strain evidence="1 2">RL-C</strain>
    </source>
</reference>
<dbReference type="InterPro" id="IPR025667">
    <property type="entry name" value="SprB_repeat"/>
</dbReference>
<organism evidence="1 2">
    <name type="scientific">Acetobacteroides hydrogenigenes</name>
    <dbReference type="NCBI Taxonomy" id="979970"/>
    <lineage>
        <taxon>Bacteria</taxon>
        <taxon>Pseudomonadati</taxon>
        <taxon>Bacteroidota</taxon>
        <taxon>Bacteroidia</taxon>
        <taxon>Bacteroidales</taxon>
        <taxon>Rikenellaceae</taxon>
        <taxon>Acetobacteroides</taxon>
    </lineage>
</organism>
<dbReference type="Pfam" id="PF13585">
    <property type="entry name" value="CHU_C"/>
    <property type="match status" value="1"/>
</dbReference>
<protein>
    <submittedName>
        <fullName evidence="1">Gliding motility-associated-like protein</fullName>
    </submittedName>
</protein>
<dbReference type="RefSeq" id="WP_131839514.1">
    <property type="nucleotide sequence ID" value="NZ_SLWB01000009.1"/>
</dbReference>
<evidence type="ECO:0000313" key="1">
    <source>
        <dbReference type="EMBL" id="TCN66385.1"/>
    </source>
</evidence>
<gene>
    <name evidence="1" type="ORF">CLV25_10914</name>
</gene>
<dbReference type="EMBL" id="SLWB01000009">
    <property type="protein sequence ID" value="TCN66385.1"/>
    <property type="molecule type" value="Genomic_DNA"/>
</dbReference>
<keyword evidence="2" id="KW-1185">Reference proteome</keyword>
<name>A0A4R2EE91_9BACT</name>
<dbReference type="Pfam" id="PF13573">
    <property type="entry name" value="SprB"/>
    <property type="match status" value="16"/>
</dbReference>
<dbReference type="NCBIfam" id="TIGR04131">
    <property type="entry name" value="Bac_Flav_CTERM"/>
    <property type="match status" value="1"/>
</dbReference>